<accession>A0A9X2ESK8</accession>
<sequence length="108" mass="12402">MNSINSIDEAKELLSKHGSNEHELIINECSKLIKDGEERTLMHEDIPEVLKSLSPQYVRASEYSCEVNLYKQPGKGIGYFVKKSPSGSFILSWFNHFESWESHDIEVK</sequence>
<proteinExistence type="predicted"/>
<keyword evidence="2" id="KW-1185">Reference proteome</keyword>
<comment type="caution">
    <text evidence="1">The sequence shown here is derived from an EMBL/GenBank/DDBJ whole genome shotgun (WGS) entry which is preliminary data.</text>
</comment>
<gene>
    <name evidence="1" type="ORF">MO867_22300</name>
</gene>
<evidence type="ECO:0000313" key="2">
    <source>
        <dbReference type="Proteomes" id="UP001139028"/>
    </source>
</evidence>
<dbReference type="EMBL" id="JALBWM010000319">
    <property type="protein sequence ID" value="MCO1337059.1"/>
    <property type="molecule type" value="Genomic_DNA"/>
</dbReference>
<protein>
    <submittedName>
        <fullName evidence="1">Uncharacterized protein</fullName>
    </submittedName>
</protein>
<evidence type="ECO:0000313" key="1">
    <source>
        <dbReference type="EMBL" id="MCO1337059.1"/>
    </source>
</evidence>
<dbReference type="AlphaFoldDB" id="A0A9X2ESK8"/>
<reference evidence="1" key="1">
    <citation type="journal article" date="2022" name="Arch. Microbiol.">
        <title>Microbulbifer okhotskensis sp. nov., isolated from a deep bottom sediment of the Okhotsk Sea.</title>
        <authorList>
            <person name="Romanenko L."/>
            <person name="Kurilenko V."/>
            <person name="Otstavnykh N."/>
            <person name="Velansky P."/>
            <person name="Isaeva M."/>
            <person name="Mikhailov V."/>
        </authorList>
    </citation>
    <scope>NUCLEOTIDE SEQUENCE</scope>
    <source>
        <strain evidence="1">OS29</strain>
    </source>
</reference>
<organism evidence="1 2">
    <name type="scientific">Microbulbifer okhotskensis</name>
    <dbReference type="NCBI Taxonomy" id="2926617"/>
    <lineage>
        <taxon>Bacteria</taxon>
        <taxon>Pseudomonadati</taxon>
        <taxon>Pseudomonadota</taxon>
        <taxon>Gammaproteobacteria</taxon>
        <taxon>Cellvibrionales</taxon>
        <taxon>Microbulbiferaceae</taxon>
        <taxon>Microbulbifer</taxon>
    </lineage>
</organism>
<dbReference type="RefSeq" id="WP_252473260.1">
    <property type="nucleotide sequence ID" value="NZ_JALBWM010000319.1"/>
</dbReference>
<dbReference type="Proteomes" id="UP001139028">
    <property type="component" value="Unassembled WGS sequence"/>
</dbReference>
<name>A0A9X2ESK8_9GAMM</name>